<keyword evidence="1" id="KW-1133">Transmembrane helix</keyword>
<organism evidence="2">
    <name type="scientific">hydrothermal vent metagenome</name>
    <dbReference type="NCBI Taxonomy" id="652676"/>
    <lineage>
        <taxon>unclassified sequences</taxon>
        <taxon>metagenomes</taxon>
        <taxon>ecological metagenomes</taxon>
    </lineage>
</organism>
<keyword evidence="1" id="KW-0472">Membrane</keyword>
<dbReference type="AlphaFoldDB" id="A0A160V9L7"/>
<name>A0A160V9L7_9ZZZZ</name>
<protein>
    <submittedName>
        <fullName evidence="2">Uncharacterized protein</fullName>
    </submittedName>
</protein>
<feature type="transmembrane region" description="Helical" evidence="1">
    <location>
        <begin position="12"/>
        <end position="33"/>
    </location>
</feature>
<evidence type="ECO:0000313" key="2">
    <source>
        <dbReference type="EMBL" id="CUV01975.1"/>
    </source>
</evidence>
<keyword evidence="1" id="KW-0812">Transmembrane</keyword>
<dbReference type="EMBL" id="FAXA01000159">
    <property type="protein sequence ID" value="CUV01975.1"/>
    <property type="molecule type" value="Genomic_DNA"/>
</dbReference>
<sequence length="39" mass="3991">MAVGMKGVMPAIVISGVMPVVVISHLSIGLGCLSPESYF</sequence>
<gene>
    <name evidence="2" type="ORF">MGWOODY_Clf2096</name>
</gene>
<accession>A0A160V9L7</accession>
<dbReference type="PROSITE" id="PS51257">
    <property type="entry name" value="PROKAR_LIPOPROTEIN"/>
    <property type="match status" value="1"/>
</dbReference>
<proteinExistence type="predicted"/>
<evidence type="ECO:0000256" key="1">
    <source>
        <dbReference type="SAM" id="Phobius"/>
    </source>
</evidence>
<reference evidence="2" key="1">
    <citation type="submission" date="2015-10" db="EMBL/GenBank/DDBJ databases">
        <authorList>
            <person name="Gilbert D.G."/>
        </authorList>
    </citation>
    <scope>NUCLEOTIDE SEQUENCE</scope>
</reference>